<protein>
    <recommendedName>
        <fullName evidence="1">N-acetyltransferase domain-containing protein</fullName>
    </recommendedName>
</protein>
<name>A0A6A7B5L0_9PLEO</name>
<dbReference type="PANTHER" id="PTHR42791:SF16">
    <property type="entry name" value="N-ACETYLTRANSFERASE DOMAIN-CONTAINING PROTEIN"/>
    <property type="match status" value="1"/>
</dbReference>
<dbReference type="SUPFAM" id="SSF55729">
    <property type="entry name" value="Acyl-CoA N-acyltransferases (Nat)"/>
    <property type="match status" value="1"/>
</dbReference>
<evidence type="ECO:0000313" key="3">
    <source>
        <dbReference type="Proteomes" id="UP000799423"/>
    </source>
</evidence>
<proteinExistence type="predicted"/>
<dbReference type="OrthoDB" id="2115692at2759"/>
<evidence type="ECO:0000259" key="1">
    <source>
        <dbReference type="PROSITE" id="PS51186"/>
    </source>
</evidence>
<reference evidence="2" key="1">
    <citation type="submission" date="2020-01" db="EMBL/GenBank/DDBJ databases">
        <authorList>
            <consortium name="DOE Joint Genome Institute"/>
            <person name="Haridas S."/>
            <person name="Albert R."/>
            <person name="Binder M."/>
            <person name="Bloem J."/>
            <person name="Labutti K."/>
            <person name="Salamov A."/>
            <person name="Andreopoulos B."/>
            <person name="Baker S.E."/>
            <person name="Barry K."/>
            <person name="Bills G."/>
            <person name="Bluhm B.H."/>
            <person name="Cannon C."/>
            <person name="Castanera R."/>
            <person name="Culley D.E."/>
            <person name="Daum C."/>
            <person name="Ezra D."/>
            <person name="Gonzalez J.B."/>
            <person name="Henrissat B."/>
            <person name="Kuo A."/>
            <person name="Liang C."/>
            <person name="Lipzen A."/>
            <person name="Lutzoni F."/>
            <person name="Magnuson J."/>
            <person name="Mondo S."/>
            <person name="Nolan M."/>
            <person name="Ohm R."/>
            <person name="Pangilinan J."/>
            <person name="Park H.-J."/>
            <person name="Ramirez L."/>
            <person name="Alfaro M."/>
            <person name="Sun H."/>
            <person name="Tritt A."/>
            <person name="Yoshinaga Y."/>
            <person name="Zwiers L.-H."/>
            <person name="Turgeon B.G."/>
            <person name="Goodwin S.B."/>
            <person name="Spatafora J.W."/>
            <person name="Crous P.W."/>
            <person name="Grigoriev I.V."/>
        </authorList>
    </citation>
    <scope>NUCLEOTIDE SEQUENCE</scope>
    <source>
        <strain evidence="2">IPT5</strain>
    </source>
</reference>
<feature type="non-terminal residue" evidence="2">
    <location>
        <position position="212"/>
    </location>
</feature>
<sequence>MPVRLATPADEPSLAALCTSAFFDEALFGNTIHPYRHQYPDDVQIFWHESIRKYFATPGNVVLAATRTNGNGEEVVTGVAVWERQGTDQGAKRVKEEWVDYGPFPPLSTTTNRALDPAKRNVLDASMPFSAHLWSGERANNWYLSLCGIHPDYQGKGVGRELVAWGLEKARQEGVHASVIASEGNDTFYLRCGFDEVVGDATSGEGNPLLGV</sequence>
<dbReference type="Gene3D" id="3.40.630.30">
    <property type="match status" value="1"/>
</dbReference>
<dbReference type="InterPro" id="IPR000182">
    <property type="entry name" value="GNAT_dom"/>
</dbReference>
<dbReference type="Proteomes" id="UP000799423">
    <property type="component" value="Unassembled WGS sequence"/>
</dbReference>
<keyword evidence="3" id="KW-1185">Reference proteome</keyword>
<gene>
    <name evidence="2" type="ORF">T440DRAFT_355844</name>
</gene>
<dbReference type="EMBL" id="MU006310">
    <property type="protein sequence ID" value="KAF2849725.1"/>
    <property type="molecule type" value="Genomic_DNA"/>
</dbReference>
<accession>A0A6A7B5L0</accession>
<organism evidence="2 3">
    <name type="scientific">Plenodomus tracheiphilus IPT5</name>
    <dbReference type="NCBI Taxonomy" id="1408161"/>
    <lineage>
        <taxon>Eukaryota</taxon>
        <taxon>Fungi</taxon>
        <taxon>Dikarya</taxon>
        <taxon>Ascomycota</taxon>
        <taxon>Pezizomycotina</taxon>
        <taxon>Dothideomycetes</taxon>
        <taxon>Pleosporomycetidae</taxon>
        <taxon>Pleosporales</taxon>
        <taxon>Pleosporineae</taxon>
        <taxon>Leptosphaeriaceae</taxon>
        <taxon>Plenodomus</taxon>
    </lineage>
</organism>
<feature type="domain" description="N-acetyltransferase" evidence="1">
    <location>
        <begin position="81"/>
        <end position="212"/>
    </location>
</feature>
<dbReference type="PANTHER" id="PTHR42791">
    <property type="entry name" value="GNAT FAMILY ACETYLTRANSFERASE"/>
    <property type="match status" value="1"/>
</dbReference>
<evidence type="ECO:0000313" key="2">
    <source>
        <dbReference type="EMBL" id="KAF2849725.1"/>
    </source>
</evidence>
<dbReference type="AlphaFoldDB" id="A0A6A7B5L0"/>
<dbReference type="InterPro" id="IPR052523">
    <property type="entry name" value="Trichothecene_AcTrans"/>
</dbReference>
<dbReference type="GO" id="GO:0016747">
    <property type="term" value="F:acyltransferase activity, transferring groups other than amino-acyl groups"/>
    <property type="evidence" value="ECO:0007669"/>
    <property type="project" value="InterPro"/>
</dbReference>
<dbReference type="CDD" id="cd04301">
    <property type="entry name" value="NAT_SF"/>
    <property type="match status" value="1"/>
</dbReference>
<dbReference type="PROSITE" id="PS51186">
    <property type="entry name" value="GNAT"/>
    <property type="match status" value="1"/>
</dbReference>
<dbReference type="Pfam" id="PF00583">
    <property type="entry name" value="Acetyltransf_1"/>
    <property type="match status" value="1"/>
</dbReference>
<dbReference type="InterPro" id="IPR016181">
    <property type="entry name" value="Acyl_CoA_acyltransferase"/>
</dbReference>